<feature type="domain" description="YncI copper-binding" evidence="3">
    <location>
        <begin position="30"/>
        <end position="175"/>
    </location>
</feature>
<dbReference type="Proteomes" id="UP000307380">
    <property type="component" value="Unassembled WGS sequence"/>
</dbReference>
<evidence type="ECO:0000313" key="5">
    <source>
        <dbReference type="Proteomes" id="UP000307380"/>
    </source>
</evidence>
<accession>A0A4S4FWK9</accession>
<keyword evidence="1" id="KW-0812">Transmembrane</keyword>
<dbReference type="Gene3D" id="2.60.40.2230">
    <property type="entry name" value="Uncharacterised protein YcnI-like PF07987, DUF1775"/>
    <property type="match status" value="1"/>
</dbReference>
<keyword evidence="5" id="KW-1185">Reference proteome</keyword>
<dbReference type="InterPro" id="IPR038507">
    <property type="entry name" value="YcnI-like_sf"/>
</dbReference>
<evidence type="ECO:0000256" key="2">
    <source>
        <dbReference type="SAM" id="SignalP"/>
    </source>
</evidence>
<evidence type="ECO:0000313" key="4">
    <source>
        <dbReference type="EMBL" id="THG34492.1"/>
    </source>
</evidence>
<evidence type="ECO:0000256" key="1">
    <source>
        <dbReference type="SAM" id="Phobius"/>
    </source>
</evidence>
<protein>
    <submittedName>
        <fullName evidence="4">DUF1775 domain-containing protein</fullName>
    </submittedName>
</protein>
<sequence>MKLRTPAIAASALGAGLLLAVAVPLSASAHIEVTPDSTAAGSYSDLTFSVPHGCDGSPTTKIAIDIPESVVSVTPTVNPNWTIEKVSVKLAKPITDSEGNSITERVGQVVYTATTPLAPDERDTFTLSVPLPEDAAGKTLEFPVTQTCEAGSTEWNQKTPAGGEEPEHPAPAITVTAATAEGHDHAAETVSTTDAAASSTQAGPDVLARVLGVAGLIVGVVGIVIAVVSRRRGSRA</sequence>
<keyword evidence="1" id="KW-1133">Transmembrane helix</keyword>
<organism evidence="4 5">
    <name type="scientific">Orlajensenia flava</name>
    <dbReference type="NCBI Taxonomy" id="2565934"/>
    <lineage>
        <taxon>Bacteria</taxon>
        <taxon>Bacillati</taxon>
        <taxon>Actinomycetota</taxon>
        <taxon>Actinomycetes</taxon>
        <taxon>Micrococcales</taxon>
        <taxon>Microbacteriaceae</taxon>
        <taxon>Orlajensenia</taxon>
    </lineage>
</organism>
<gene>
    <name evidence="4" type="ORF">E6C70_09545</name>
</gene>
<comment type="caution">
    <text evidence="4">The sequence shown here is derived from an EMBL/GenBank/DDBJ whole genome shotgun (WGS) entry which is preliminary data.</text>
</comment>
<dbReference type="EMBL" id="SSSN01000005">
    <property type="protein sequence ID" value="THG34492.1"/>
    <property type="molecule type" value="Genomic_DNA"/>
</dbReference>
<dbReference type="AlphaFoldDB" id="A0A4S4FWK9"/>
<feature type="transmembrane region" description="Helical" evidence="1">
    <location>
        <begin position="206"/>
        <end position="228"/>
    </location>
</feature>
<evidence type="ECO:0000259" key="3">
    <source>
        <dbReference type="Pfam" id="PF07987"/>
    </source>
</evidence>
<proteinExistence type="predicted"/>
<name>A0A4S4FWK9_9MICO</name>
<keyword evidence="1" id="KW-0472">Membrane</keyword>
<dbReference type="CDD" id="cd08545">
    <property type="entry name" value="YcnI_like"/>
    <property type="match status" value="1"/>
</dbReference>
<dbReference type="Pfam" id="PF07987">
    <property type="entry name" value="DUF1775"/>
    <property type="match status" value="1"/>
</dbReference>
<feature type="chain" id="PRO_5020740371" evidence="2">
    <location>
        <begin position="30"/>
        <end position="236"/>
    </location>
</feature>
<dbReference type="InterPro" id="IPR012533">
    <property type="entry name" value="YcnI-copper_dom"/>
</dbReference>
<keyword evidence="2" id="KW-0732">Signal</keyword>
<dbReference type="OrthoDB" id="9810871at2"/>
<feature type="signal peptide" evidence="2">
    <location>
        <begin position="1"/>
        <end position="29"/>
    </location>
</feature>
<dbReference type="RefSeq" id="WP_136424290.1">
    <property type="nucleotide sequence ID" value="NZ_SSSN01000005.1"/>
</dbReference>
<reference evidence="4 5" key="1">
    <citation type="submission" date="2019-04" db="EMBL/GenBank/DDBJ databases">
        <authorList>
            <person name="Jiang L."/>
        </authorList>
    </citation>
    <scope>NUCLEOTIDE SEQUENCE [LARGE SCALE GENOMIC DNA]</scope>
    <source>
        <strain evidence="4 5">YIM 131861</strain>
    </source>
</reference>